<feature type="transmembrane region" description="Helical" evidence="2">
    <location>
        <begin position="355"/>
        <end position="375"/>
    </location>
</feature>
<feature type="transmembrane region" description="Helical" evidence="2">
    <location>
        <begin position="396"/>
        <end position="415"/>
    </location>
</feature>
<evidence type="ECO:0000313" key="3">
    <source>
        <dbReference type="EMBL" id="GAA4267384.1"/>
    </source>
</evidence>
<gene>
    <name evidence="3" type="ORF">GCM10022256_29960</name>
</gene>
<feature type="transmembrane region" description="Helical" evidence="2">
    <location>
        <begin position="165"/>
        <end position="182"/>
    </location>
</feature>
<dbReference type="Proteomes" id="UP001501594">
    <property type="component" value="Unassembled WGS sequence"/>
</dbReference>
<feature type="transmembrane region" description="Helical" evidence="2">
    <location>
        <begin position="264"/>
        <end position="284"/>
    </location>
</feature>
<feature type="transmembrane region" description="Helical" evidence="2">
    <location>
        <begin position="35"/>
        <end position="55"/>
    </location>
</feature>
<protein>
    <submittedName>
        <fullName evidence="3">Uncharacterized protein</fullName>
    </submittedName>
</protein>
<comment type="caution">
    <text evidence="3">The sequence shown here is derived from an EMBL/GenBank/DDBJ whole genome shotgun (WGS) entry which is preliminary data.</text>
</comment>
<feature type="transmembrane region" description="Helical" evidence="2">
    <location>
        <begin position="316"/>
        <end position="335"/>
    </location>
</feature>
<evidence type="ECO:0000313" key="4">
    <source>
        <dbReference type="Proteomes" id="UP001501594"/>
    </source>
</evidence>
<organism evidence="3 4">
    <name type="scientific">Frondihabitans peucedani</name>
    <dbReference type="NCBI Taxonomy" id="598626"/>
    <lineage>
        <taxon>Bacteria</taxon>
        <taxon>Bacillati</taxon>
        <taxon>Actinomycetota</taxon>
        <taxon>Actinomycetes</taxon>
        <taxon>Micrococcales</taxon>
        <taxon>Microbacteriaceae</taxon>
        <taxon>Frondihabitans</taxon>
    </lineage>
</organism>
<feature type="transmembrane region" description="Helical" evidence="2">
    <location>
        <begin position="290"/>
        <end position="309"/>
    </location>
</feature>
<reference evidence="4" key="1">
    <citation type="journal article" date="2019" name="Int. J. Syst. Evol. Microbiol.">
        <title>The Global Catalogue of Microorganisms (GCM) 10K type strain sequencing project: providing services to taxonomists for standard genome sequencing and annotation.</title>
        <authorList>
            <consortium name="The Broad Institute Genomics Platform"/>
            <consortium name="The Broad Institute Genome Sequencing Center for Infectious Disease"/>
            <person name="Wu L."/>
            <person name="Ma J."/>
        </authorList>
    </citation>
    <scope>NUCLEOTIDE SEQUENCE [LARGE SCALE GENOMIC DNA]</scope>
    <source>
        <strain evidence="4">JCM 17442</strain>
    </source>
</reference>
<keyword evidence="2" id="KW-0812">Transmembrane</keyword>
<keyword evidence="2" id="KW-1133">Transmembrane helix</keyword>
<feature type="region of interest" description="Disordered" evidence="1">
    <location>
        <begin position="470"/>
        <end position="493"/>
    </location>
</feature>
<keyword evidence="4" id="KW-1185">Reference proteome</keyword>
<feature type="transmembrane region" description="Helical" evidence="2">
    <location>
        <begin position="194"/>
        <end position="219"/>
    </location>
</feature>
<feature type="transmembrane region" description="Helical" evidence="2">
    <location>
        <begin position="225"/>
        <end position="243"/>
    </location>
</feature>
<sequence length="493" mass="52984">MRVVGGLVPTLRAQLPQDRRQAAGARTLPAARADIQFVVVPLIVVIGAFVSWLRLPATTSATLWAEDSRNFLGDVVRHGPFAPAWQIYAGYLHTVPRILAALTVTFVPIPQWAHAISAASCVVVGIVAAAVFVCSRVVTESWLVRAGLAAVTVLAPLAPREVLGNAANLHWYFLWLAPWLILYRSRSGRGTALLTIIAFLGALTEVQMLAFVPLMVLRWRTGARLPVRVAILVGGVFQIAASLTAPRGHSGAVANRPASTVYGYAINSAMTIWSGNSHVIGWALVRFGPAAPVAALLPVVLAAVWVFRFGTRDQRWMVTTLLVSSLVLWVVAVKTNPGPYYEYASMTRARLATPWLSRYGVVPSMELLAILVIALGVHRRSPGPARSDDARVRRTLAPRAVVGLVLLVCALVSFVPSATRRSSGPEFAPQVMAAERSCSGRAVTTPVVLLSPPHPNWKITIDCGRLTSRLAPGPVRKADPSTRASMPVPVAPR</sequence>
<proteinExistence type="predicted"/>
<dbReference type="EMBL" id="BAABAU010000004">
    <property type="protein sequence ID" value="GAA4267384.1"/>
    <property type="molecule type" value="Genomic_DNA"/>
</dbReference>
<accession>A0ABP8E5J1</accession>
<feature type="transmembrane region" description="Helical" evidence="2">
    <location>
        <begin position="112"/>
        <end position="135"/>
    </location>
</feature>
<keyword evidence="2" id="KW-0472">Membrane</keyword>
<evidence type="ECO:0000256" key="2">
    <source>
        <dbReference type="SAM" id="Phobius"/>
    </source>
</evidence>
<feature type="transmembrane region" description="Helical" evidence="2">
    <location>
        <begin position="142"/>
        <end position="159"/>
    </location>
</feature>
<name>A0ABP8E5J1_9MICO</name>
<evidence type="ECO:0000256" key="1">
    <source>
        <dbReference type="SAM" id="MobiDB-lite"/>
    </source>
</evidence>